<keyword evidence="1" id="KW-0238">DNA-binding</keyword>
<evidence type="ECO:0000313" key="4">
    <source>
        <dbReference type="Proteomes" id="UP000615455"/>
    </source>
</evidence>
<sequence>MMKPAGVVRKVDQLGRIVLPKSLRKRYQMNEGDPVEILVQGDHIILERYRPKCVFCGSMESVSEFKERYICGVCVAEMNVLKVRA</sequence>
<dbReference type="PANTHER" id="PTHR36432:SF4">
    <property type="entry name" value="TRANSITION STATE REGULATOR ABH-RELATED"/>
    <property type="match status" value="1"/>
</dbReference>
<dbReference type="NCBIfam" id="TIGR01439">
    <property type="entry name" value="lp_hng_hel_AbrB"/>
    <property type="match status" value="1"/>
</dbReference>
<dbReference type="PANTHER" id="PTHR36432">
    <property type="match status" value="1"/>
</dbReference>
<dbReference type="InterPro" id="IPR007159">
    <property type="entry name" value="SpoVT-AbrB_dom"/>
</dbReference>
<dbReference type="InterPro" id="IPR037914">
    <property type="entry name" value="SpoVT-AbrB_sf"/>
</dbReference>
<evidence type="ECO:0000259" key="2">
    <source>
        <dbReference type="PROSITE" id="PS51740"/>
    </source>
</evidence>
<name>A0ABQ1EQR0_9BACL</name>
<dbReference type="PROSITE" id="PS51740">
    <property type="entry name" value="SPOVT_ABRB"/>
    <property type="match status" value="1"/>
</dbReference>
<dbReference type="Proteomes" id="UP000615455">
    <property type="component" value="Unassembled WGS sequence"/>
</dbReference>
<gene>
    <name evidence="3" type="primary">abrB</name>
    <name evidence="3" type="ORF">GCM10008018_29350</name>
</gene>
<evidence type="ECO:0000256" key="1">
    <source>
        <dbReference type="PROSITE-ProRule" id="PRU01076"/>
    </source>
</evidence>
<dbReference type="InterPro" id="IPR052731">
    <property type="entry name" value="B_subtilis_Trans_State_Reg"/>
</dbReference>
<dbReference type="EMBL" id="BMHE01000013">
    <property type="protein sequence ID" value="GFZ81802.1"/>
    <property type="molecule type" value="Genomic_DNA"/>
</dbReference>
<accession>A0ABQ1EQR0</accession>
<dbReference type="SMART" id="SM00966">
    <property type="entry name" value="SpoVT_AbrB"/>
    <property type="match status" value="1"/>
</dbReference>
<evidence type="ECO:0000313" key="3">
    <source>
        <dbReference type="EMBL" id="GFZ81802.1"/>
    </source>
</evidence>
<dbReference type="Pfam" id="PF04014">
    <property type="entry name" value="MazE_antitoxin"/>
    <property type="match status" value="1"/>
</dbReference>
<comment type="caution">
    <text evidence="3">The sequence shown here is derived from an EMBL/GenBank/DDBJ whole genome shotgun (WGS) entry which is preliminary data.</text>
</comment>
<proteinExistence type="predicted"/>
<reference evidence="4" key="1">
    <citation type="journal article" date="2019" name="Int. J. Syst. Evol. Microbiol.">
        <title>The Global Catalogue of Microorganisms (GCM) 10K type strain sequencing project: providing services to taxonomists for standard genome sequencing and annotation.</title>
        <authorList>
            <consortium name="The Broad Institute Genomics Platform"/>
            <consortium name="The Broad Institute Genome Sequencing Center for Infectious Disease"/>
            <person name="Wu L."/>
            <person name="Ma J."/>
        </authorList>
    </citation>
    <scope>NUCLEOTIDE SEQUENCE [LARGE SCALE GENOMIC DNA]</scope>
    <source>
        <strain evidence="4">CGMCC 1.15043</strain>
    </source>
</reference>
<dbReference type="Gene3D" id="2.10.260.10">
    <property type="match status" value="1"/>
</dbReference>
<feature type="domain" description="SpoVT-AbrB" evidence="2">
    <location>
        <begin position="6"/>
        <end position="51"/>
    </location>
</feature>
<keyword evidence="4" id="KW-1185">Reference proteome</keyword>
<dbReference type="SUPFAM" id="SSF89447">
    <property type="entry name" value="AbrB/MazE/MraZ-like"/>
    <property type="match status" value="1"/>
</dbReference>
<organism evidence="3 4">
    <name type="scientific">Paenibacillus marchantiophytorum</name>
    <dbReference type="NCBI Taxonomy" id="1619310"/>
    <lineage>
        <taxon>Bacteria</taxon>
        <taxon>Bacillati</taxon>
        <taxon>Bacillota</taxon>
        <taxon>Bacilli</taxon>
        <taxon>Bacillales</taxon>
        <taxon>Paenibacillaceae</taxon>
        <taxon>Paenibacillus</taxon>
    </lineage>
</organism>
<protein>
    <submittedName>
        <fullName evidence="3">SpoVT/AbrB family regulatory protein</fullName>
    </submittedName>
</protein>